<reference evidence="2 3" key="1">
    <citation type="submission" date="2013-12" db="EMBL/GenBank/DDBJ databases">
        <title>Comparative genomics of Petrotoga isolates.</title>
        <authorList>
            <person name="Nesbo C.L."/>
            <person name="Charchuk R."/>
            <person name="Chow K."/>
        </authorList>
    </citation>
    <scope>NUCLEOTIDE SEQUENCE [LARGE SCALE GENOMIC DNA]</scope>
    <source>
        <strain evidence="2 3">DSM 13574</strain>
    </source>
</reference>
<gene>
    <name evidence="2" type="ORF">X929_09010</name>
</gene>
<evidence type="ECO:0000259" key="1">
    <source>
        <dbReference type="SMART" id="SM00849"/>
    </source>
</evidence>
<evidence type="ECO:0000313" key="3">
    <source>
        <dbReference type="Proteomes" id="UP000236434"/>
    </source>
</evidence>
<sequence>MFESFDNVYNFWFENGASSVTFLEYDDGLMAFDGSLYPRKFEDMVKIVEERTSKKLKKVFFTHFHPDHTFGAVFSKRKFDLYMNRKTFDFLNNLDTTFLKESSKVAEYNFNNFNEALKEKNIVIFENSIFLFLKDQILSAENIGGHTLDSTIYILKPQGYLISGDLVFSKVHAEILNSNVDEWISKLNSLSLLNIETVFPGHGKPESKKLLREQLTYLKRKKNREDVEKRYADYSLPELAHL</sequence>
<organism evidence="2 3">
    <name type="scientific">Petrotoga olearia DSM 13574</name>
    <dbReference type="NCBI Taxonomy" id="1122955"/>
    <lineage>
        <taxon>Bacteria</taxon>
        <taxon>Thermotogati</taxon>
        <taxon>Thermotogota</taxon>
        <taxon>Thermotogae</taxon>
        <taxon>Petrotogales</taxon>
        <taxon>Petrotogaceae</taxon>
        <taxon>Petrotoga</taxon>
    </lineage>
</organism>
<feature type="domain" description="Metallo-beta-lactamase" evidence="1">
    <location>
        <begin position="17"/>
        <end position="202"/>
    </location>
</feature>
<dbReference type="PANTHER" id="PTHR42951">
    <property type="entry name" value="METALLO-BETA-LACTAMASE DOMAIN-CONTAINING"/>
    <property type="match status" value="1"/>
</dbReference>
<accession>A0A2K1NX78</accession>
<dbReference type="AlphaFoldDB" id="A0A2K1NX78"/>
<dbReference type="RefSeq" id="WP_103067643.1">
    <property type="nucleotide sequence ID" value="NZ_AZRL01000022.1"/>
</dbReference>
<proteinExistence type="predicted"/>
<dbReference type="SMART" id="SM00849">
    <property type="entry name" value="Lactamase_B"/>
    <property type="match status" value="1"/>
</dbReference>
<dbReference type="EMBL" id="AZRL01000022">
    <property type="protein sequence ID" value="PNR95151.1"/>
    <property type="molecule type" value="Genomic_DNA"/>
</dbReference>
<dbReference type="Pfam" id="PF00753">
    <property type="entry name" value="Lactamase_B"/>
    <property type="match status" value="1"/>
</dbReference>
<protein>
    <recommendedName>
        <fullName evidence="1">Metallo-beta-lactamase domain-containing protein</fullName>
    </recommendedName>
</protein>
<dbReference type="Gene3D" id="3.60.15.10">
    <property type="entry name" value="Ribonuclease Z/Hydroxyacylglutathione hydrolase-like"/>
    <property type="match status" value="1"/>
</dbReference>
<dbReference type="Proteomes" id="UP000236434">
    <property type="component" value="Unassembled WGS sequence"/>
</dbReference>
<name>A0A2K1NX78_9BACT</name>
<comment type="caution">
    <text evidence="2">The sequence shown here is derived from an EMBL/GenBank/DDBJ whole genome shotgun (WGS) entry which is preliminary data.</text>
</comment>
<dbReference type="PANTHER" id="PTHR42951:SF4">
    <property type="entry name" value="ACYL-COENZYME A THIOESTERASE MBLAC2"/>
    <property type="match status" value="1"/>
</dbReference>
<dbReference type="InterPro" id="IPR036866">
    <property type="entry name" value="RibonucZ/Hydroxyglut_hydro"/>
</dbReference>
<evidence type="ECO:0000313" key="2">
    <source>
        <dbReference type="EMBL" id="PNR95151.1"/>
    </source>
</evidence>
<dbReference type="SUPFAM" id="SSF56281">
    <property type="entry name" value="Metallo-hydrolase/oxidoreductase"/>
    <property type="match status" value="1"/>
</dbReference>
<dbReference type="InterPro" id="IPR001279">
    <property type="entry name" value="Metallo-B-lactamas"/>
</dbReference>
<dbReference type="OrthoDB" id="420651at2"/>
<dbReference type="InterPro" id="IPR050855">
    <property type="entry name" value="NDM-1-like"/>
</dbReference>